<dbReference type="PANTHER" id="PTHR22550">
    <property type="entry name" value="SPORE GERMINATION PROTEIN"/>
    <property type="match status" value="1"/>
</dbReference>
<keyword evidence="5" id="KW-1185">Reference proteome</keyword>
<dbReference type="GO" id="GO:0016020">
    <property type="term" value="C:membrane"/>
    <property type="evidence" value="ECO:0007669"/>
    <property type="project" value="InterPro"/>
</dbReference>
<dbReference type="Proteomes" id="UP000662088">
    <property type="component" value="Unassembled WGS sequence"/>
</dbReference>
<feature type="transmembrane region" description="Helical" evidence="3">
    <location>
        <begin position="329"/>
        <end position="347"/>
    </location>
</feature>
<name>A0A8I0A8E5_9CLOT</name>
<accession>A0A8I0A8E5</accession>
<dbReference type="InterPro" id="IPR050768">
    <property type="entry name" value="UPF0353/GerABKA_families"/>
</dbReference>
<evidence type="ECO:0000256" key="2">
    <source>
        <dbReference type="ARBA" id="ARBA00023136"/>
    </source>
</evidence>
<evidence type="ECO:0000313" key="5">
    <source>
        <dbReference type="Proteomes" id="UP000662088"/>
    </source>
</evidence>
<sequence>MKLTDDLKKNIEIIEKNLNVGNTFDMLARIVDVHNTKFYLYYLDGFIKDTNLEYVRRDMYNLKKEHFNSIKSANELIEKALSSIEASTDDDVDSLVKAVLSGQTIMLGPWKEAIVLDFRTYPARGIDEPNKEKVLRGAHDGFVETIVFNTALIRRRIRDPHLVFEMHSIGSISKTDVAVGYISDKIKPDELKKINDMIENLNIKSLTLGDQSFVESINSKSWVTPFPKIRYTERPDVAAAQLVEGSIIIIIDNTPSILILPTTVFSFLQSVDDYYLPVLTGNYLKLIRIVVLIANLFLTPVYVLLTDNPSWLMNFAGGFFSFLLPKDSYNIPIFFQFIIGEFAIDGLKLASLNTPDSLGTSLSIIGGLILGDYAVQTGWFTPQTILYMAIVALTSFVQPSVELSYAFKFTRLILLLLTGIFGTLGFIAGIIINTIIIATTKTITGDSYLYPLIPFDRAKLLKLIFRWKKEVDNK</sequence>
<dbReference type="EMBL" id="JACOOQ010000003">
    <property type="protein sequence ID" value="MBC5639396.1"/>
    <property type="molecule type" value="Genomic_DNA"/>
</dbReference>
<comment type="similarity">
    <text evidence="1">Belongs to the GerABKA family.</text>
</comment>
<organism evidence="4 5">
    <name type="scientific">Clostridium lentum</name>
    <dbReference type="NCBI Taxonomy" id="2763037"/>
    <lineage>
        <taxon>Bacteria</taxon>
        <taxon>Bacillati</taxon>
        <taxon>Bacillota</taxon>
        <taxon>Clostridia</taxon>
        <taxon>Eubacteriales</taxon>
        <taxon>Clostridiaceae</taxon>
        <taxon>Clostridium</taxon>
    </lineage>
</organism>
<keyword evidence="3" id="KW-1133">Transmembrane helix</keyword>
<evidence type="ECO:0000256" key="1">
    <source>
        <dbReference type="ARBA" id="ARBA00005278"/>
    </source>
</evidence>
<feature type="transmembrane region" description="Helical" evidence="3">
    <location>
        <begin position="412"/>
        <end position="438"/>
    </location>
</feature>
<feature type="transmembrane region" description="Helical" evidence="3">
    <location>
        <begin position="286"/>
        <end position="305"/>
    </location>
</feature>
<reference evidence="4" key="1">
    <citation type="submission" date="2020-08" db="EMBL/GenBank/DDBJ databases">
        <title>Genome public.</title>
        <authorList>
            <person name="Liu C."/>
            <person name="Sun Q."/>
        </authorList>
    </citation>
    <scope>NUCLEOTIDE SEQUENCE</scope>
    <source>
        <strain evidence="4">NSJ-42</strain>
    </source>
</reference>
<protein>
    <submittedName>
        <fullName evidence="4">Spore germination protein</fullName>
    </submittedName>
</protein>
<dbReference type="InterPro" id="IPR004995">
    <property type="entry name" value="Spore_Ger"/>
</dbReference>
<gene>
    <name evidence="4" type="ORF">H8R92_02925</name>
</gene>
<evidence type="ECO:0000256" key="3">
    <source>
        <dbReference type="SAM" id="Phobius"/>
    </source>
</evidence>
<feature type="transmembrane region" description="Helical" evidence="3">
    <location>
        <begin position="385"/>
        <end position="405"/>
    </location>
</feature>
<dbReference type="Pfam" id="PF03323">
    <property type="entry name" value="GerA"/>
    <property type="match status" value="1"/>
</dbReference>
<dbReference type="AlphaFoldDB" id="A0A8I0A8E5"/>
<dbReference type="RefSeq" id="WP_186834679.1">
    <property type="nucleotide sequence ID" value="NZ_JACOOQ010000003.1"/>
</dbReference>
<dbReference type="PANTHER" id="PTHR22550:SF9">
    <property type="entry name" value="STAGE V SPORULATION PROTEIN AF"/>
    <property type="match status" value="1"/>
</dbReference>
<keyword evidence="2 3" id="KW-0472">Membrane</keyword>
<evidence type="ECO:0000313" key="4">
    <source>
        <dbReference type="EMBL" id="MBC5639396.1"/>
    </source>
</evidence>
<comment type="caution">
    <text evidence="4">The sequence shown here is derived from an EMBL/GenBank/DDBJ whole genome shotgun (WGS) entry which is preliminary data.</text>
</comment>
<dbReference type="PIRSF" id="PIRSF005690">
    <property type="entry name" value="GerBA"/>
    <property type="match status" value="1"/>
</dbReference>
<proteinExistence type="inferred from homology"/>
<keyword evidence="3" id="KW-0812">Transmembrane</keyword>
<dbReference type="GO" id="GO:0009847">
    <property type="term" value="P:spore germination"/>
    <property type="evidence" value="ECO:0007669"/>
    <property type="project" value="InterPro"/>
</dbReference>
<feature type="transmembrane region" description="Helical" evidence="3">
    <location>
        <begin position="359"/>
        <end position="379"/>
    </location>
</feature>